<dbReference type="InterPro" id="IPR039537">
    <property type="entry name" value="Retrotran_Ty1/copia-like"/>
</dbReference>
<evidence type="ECO:0000256" key="11">
    <source>
        <dbReference type="ARBA" id="ARBA00022842"/>
    </source>
</evidence>
<feature type="domain" description="Integrase catalytic" evidence="20">
    <location>
        <begin position="429"/>
        <end position="554"/>
    </location>
</feature>
<evidence type="ECO:0000256" key="12">
    <source>
        <dbReference type="ARBA" id="ARBA00022908"/>
    </source>
</evidence>
<keyword evidence="12" id="KW-0229">DNA integration</keyword>
<keyword evidence="3" id="KW-0645">Protease</keyword>
<dbReference type="Pfam" id="PF22936">
    <property type="entry name" value="Pol_BBD"/>
    <property type="match status" value="1"/>
</dbReference>
<evidence type="ECO:0000256" key="1">
    <source>
        <dbReference type="ARBA" id="ARBA00002180"/>
    </source>
</evidence>
<evidence type="ECO:0000256" key="16">
    <source>
        <dbReference type="ARBA" id="ARBA00023172"/>
    </source>
</evidence>
<dbReference type="PROSITE" id="PS50158">
    <property type="entry name" value="ZF_CCHC"/>
    <property type="match status" value="1"/>
</dbReference>
<keyword evidence="6" id="KW-0547">Nucleotide-binding</keyword>
<evidence type="ECO:0000256" key="14">
    <source>
        <dbReference type="ARBA" id="ARBA00022932"/>
    </source>
</evidence>
<keyword evidence="11" id="KW-0460">Magnesium</keyword>
<keyword evidence="8" id="KW-0255">Endonuclease</keyword>
<keyword evidence="22" id="KW-1185">Reference proteome</keyword>
<keyword evidence="13" id="KW-0695">RNA-directed DNA polymerase</keyword>
<keyword evidence="9" id="KW-0378">Hydrolase</keyword>
<evidence type="ECO:0000256" key="6">
    <source>
        <dbReference type="ARBA" id="ARBA00022741"/>
    </source>
</evidence>
<dbReference type="GO" id="GO:0006508">
    <property type="term" value="P:proteolysis"/>
    <property type="evidence" value="ECO:0007669"/>
    <property type="project" value="UniProtKB-KW"/>
</dbReference>
<dbReference type="GO" id="GO:0042575">
    <property type="term" value="C:DNA polymerase complex"/>
    <property type="evidence" value="ECO:0007669"/>
    <property type="project" value="UniProtKB-ARBA"/>
</dbReference>
<keyword evidence="14" id="KW-0548">Nucleotidyltransferase</keyword>
<dbReference type="GO" id="GO:0005524">
    <property type="term" value="F:ATP binding"/>
    <property type="evidence" value="ECO:0007669"/>
    <property type="project" value="UniProtKB-KW"/>
</dbReference>
<evidence type="ECO:0000313" key="21">
    <source>
        <dbReference type="EMBL" id="KRY22394.1"/>
    </source>
</evidence>
<dbReference type="SUPFAM" id="SSF56672">
    <property type="entry name" value="DNA/RNA polymerases"/>
    <property type="match status" value="1"/>
</dbReference>
<evidence type="ECO:0000256" key="5">
    <source>
        <dbReference type="ARBA" id="ARBA00022723"/>
    </source>
</evidence>
<evidence type="ECO:0000259" key="20">
    <source>
        <dbReference type="PROSITE" id="PS50994"/>
    </source>
</evidence>
<evidence type="ECO:0000256" key="15">
    <source>
        <dbReference type="ARBA" id="ARBA00023113"/>
    </source>
</evidence>
<dbReference type="GO" id="GO:0003964">
    <property type="term" value="F:RNA-directed DNA polymerase activity"/>
    <property type="evidence" value="ECO:0007669"/>
    <property type="project" value="UniProtKB-KW"/>
</dbReference>
<keyword evidence="5" id="KW-0479">Metal-binding</keyword>
<dbReference type="Pfam" id="PF13976">
    <property type="entry name" value="gag_pre-integrs"/>
    <property type="match status" value="1"/>
</dbReference>
<dbReference type="PANTHER" id="PTHR42648:SF11">
    <property type="entry name" value="TRANSPOSON TY4-P GAG-POL POLYPROTEIN"/>
    <property type="match status" value="1"/>
</dbReference>
<dbReference type="EMBL" id="JYDQ01000009">
    <property type="protein sequence ID" value="KRY22394.1"/>
    <property type="molecule type" value="Genomic_DNA"/>
</dbReference>
<evidence type="ECO:0000256" key="13">
    <source>
        <dbReference type="ARBA" id="ARBA00022918"/>
    </source>
</evidence>
<keyword evidence="14" id="KW-0239">DNA-directed DNA polymerase</keyword>
<organism evidence="21 22">
    <name type="scientific">Trichinella patagoniensis</name>
    <dbReference type="NCBI Taxonomy" id="990121"/>
    <lineage>
        <taxon>Eukaryota</taxon>
        <taxon>Metazoa</taxon>
        <taxon>Ecdysozoa</taxon>
        <taxon>Nematoda</taxon>
        <taxon>Enoplea</taxon>
        <taxon>Dorylaimia</taxon>
        <taxon>Trichinellida</taxon>
        <taxon>Trichinellidae</taxon>
        <taxon>Trichinella</taxon>
    </lineage>
</organism>
<dbReference type="GO" id="GO:0003676">
    <property type="term" value="F:nucleic acid binding"/>
    <property type="evidence" value="ECO:0007669"/>
    <property type="project" value="InterPro"/>
</dbReference>
<evidence type="ECO:0000256" key="2">
    <source>
        <dbReference type="ARBA" id="ARBA00022612"/>
    </source>
</evidence>
<dbReference type="GO" id="GO:0008270">
    <property type="term" value="F:zinc ion binding"/>
    <property type="evidence" value="ECO:0007669"/>
    <property type="project" value="UniProtKB-KW"/>
</dbReference>
<dbReference type="CDD" id="cd09272">
    <property type="entry name" value="RNase_HI_RT_Ty1"/>
    <property type="match status" value="1"/>
</dbReference>
<evidence type="ECO:0000256" key="7">
    <source>
        <dbReference type="ARBA" id="ARBA00022750"/>
    </source>
</evidence>
<keyword evidence="10" id="KW-0067">ATP-binding</keyword>
<dbReference type="InterPro" id="IPR001584">
    <property type="entry name" value="Integrase_cat-core"/>
</dbReference>
<dbReference type="InterPro" id="IPR057670">
    <property type="entry name" value="SH3_retrovirus"/>
</dbReference>
<dbReference type="AlphaFoldDB" id="A0A0V1ACW9"/>
<dbReference type="InterPro" id="IPR012337">
    <property type="entry name" value="RNaseH-like_sf"/>
</dbReference>
<dbReference type="InterPro" id="IPR036397">
    <property type="entry name" value="RNaseH_sf"/>
</dbReference>
<dbReference type="SMART" id="SM00343">
    <property type="entry name" value="ZnF_C2HC"/>
    <property type="match status" value="1"/>
</dbReference>
<dbReference type="GO" id="GO:0006310">
    <property type="term" value="P:DNA recombination"/>
    <property type="evidence" value="ECO:0007669"/>
    <property type="project" value="UniProtKB-KW"/>
</dbReference>
<dbReference type="InterPro" id="IPR054722">
    <property type="entry name" value="PolX-like_BBD"/>
</dbReference>
<dbReference type="InterPro" id="IPR025724">
    <property type="entry name" value="GAG-pre-integrase_dom"/>
</dbReference>
<keyword evidence="16" id="KW-0233">DNA recombination</keyword>
<accession>A0A0V1ACW9</accession>
<dbReference type="GO" id="GO:0004190">
    <property type="term" value="F:aspartic-type endopeptidase activity"/>
    <property type="evidence" value="ECO:0007669"/>
    <property type="project" value="UniProtKB-KW"/>
</dbReference>
<comment type="function">
    <text evidence="1">The aspartyl protease (PR) mediates the proteolytic cleavages of the Gag and Gag-Pol polyproteins after assembly of the VLP.</text>
</comment>
<dbReference type="InterPro" id="IPR013103">
    <property type="entry name" value="RVT_2"/>
</dbReference>
<evidence type="ECO:0000256" key="4">
    <source>
        <dbReference type="ARBA" id="ARBA00022722"/>
    </source>
</evidence>
<dbReference type="Gene3D" id="3.30.420.10">
    <property type="entry name" value="Ribonuclease H-like superfamily/Ribonuclease H"/>
    <property type="match status" value="1"/>
</dbReference>
<keyword evidence="17" id="KW-0511">Multifunctional enzyme</keyword>
<dbReference type="InterPro" id="IPR001878">
    <property type="entry name" value="Znf_CCHC"/>
</dbReference>
<comment type="caution">
    <text evidence="21">The sequence shown here is derived from an EMBL/GenBank/DDBJ whole genome shotgun (WGS) entry which is preliminary data.</text>
</comment>
<keyword evidence="7" id="KW-0064">Aspartyl protease</keyword>
<dbReference type="PROSITE" id="PS50994">
    <property type="entry name" value="INTEGRASE"/>
    <property type="match status" value="1"/>
</dbReference>
<evidence type="ECO:0000256" key="8">
    <source>
        <dbReference type="ARBA" id="ARBA00022759"/>
    </source>
</evidence>
<dbReference type="PANTHER" id="PTHR42648">
    <property type="entry name" value="TRANSPOSASE, PUTATIVE-RELATED"/>
    <property type="match status" value="1"/>
</dbReference>
<keyword evidence="15" id="KW-0917">Virion maturation</keyword>
<dbReference type="STRING" id="990121.A0A0V1ACW9"/>
<dbReference type="GO" id="GO:0019899">
    <property type="term" value="F:enzyme binding"/>
    <property type="evidence" value="ECO:0007669"/>
    <property type="project" value="UniProtKB-ARBA"/>
</dbReference>
<dbReference type="GO" id="GO:0003887">
    <property type="term" value="F:DNA-directed DNA polymerase activity"/>
    <property type="evidence" value="ECO:0007669"/>
    <property type="project" value="UniProtKB-KW"/>
</dbReference>
<feature type="domain" description="CCHC-type" evidence="19">
    <location>
        <begin position="208"/>
        <end position="224"/>
    </location>
</feature>
<evidence type="ECO:0000256" key="10">
    <source>
        <dbReference type="ARBA" id="ARBA00022840"/>
    </source>
</evidence>
<evidence type="ECO:0000256" key="18">
    <source>
        <dbReference type="PROSITE-ProRule" id="PRU00047"/>
    </source>
</evidence>
<evidence type="ECO:0000259" key="19">
    <source>
        <dbReference type="PROSITE" id="PS50158"/>
    </source>
</evidence>
<dbReference type="SUPFAM" id="SSF57756">
    <property type="entry name" value="Retrovirus zinc finger-like domains"/>
    <property type="match status" value="1"/>
</dbReference>
<keyword evidence="14" id="KW-0808">Transferase</keyword>
<keyword evidence="18" id="KW-0863">Zinc-finger</keyword>
<keyword evidence="2" id="KW-1188">Viral release from host cell</keyword>
<evidence type="ECO:0000313" key="22">
    <source>
        <dbReference type="Proteomes" id="UP000054783"/>
    </source>
</evidence>
<dbReference type="Pfam" id="PF00665">
    <property type="entry name" value="rve"/>
    <property type="match status" value="1"/>
</dbReference>
<protein>
    <submittedName>
        <fullName evidence="21">Retrovirus-related Pol polyprotein from transposon TNT 1-94</fullName>
    </submittedName>
</protein>
<dbReference type="Proteomes" id="UP000054783">
    <property type="component" value="Unassembled WGS sequence"/>
</dbReference>
<dbReference type="Pfam" id="PF07727">
    <property type="entry name" value="RVT_2"/>
    <property type="match status" value="1"/>
</dbReference>
<dbReference type="InterPro" id="IPR043502">
    <property type="entry name" value="DNA/RNA_pol_sf"/>
</dbReference>
<keyword evidence="18" id="KW-0862">Zinc</keyword>
<evidence type="ECO:0000256" key="9">
    <source>
        <dbReference type="ARBA" id="ARBA00022801"/>
    </source>
</evidence>
<sequence>MDQFVEQDTDYEQSSNGNLCGYGPSTLPLRLMDQVVSQLVEQVQARQEQLASRKPTVLASAVDGLPKSKHLDGTNYSEWKFSMKNYLVDAGLWHCVENENADHELDQRAVVDTVNPIPLPEDPTDDVRKAVTAKQAWEKLRCAYEDNGLVWCVVLASTRSNQKITVESVKSLLLENNVQQLASPLSKDESCAFVSQSAKEKAKERYNRRCFKCKQMGHILAKCPFVISDRRPTRNQNKSEKHLAANTNFAASCLLIPKATNGDKDWFLDSGATTHLTHRDDWMEEYSGRTARTVAIANGRNISTKGCGVLKIPLATEKTMVAHDVRHAPELALNLLSVSVKVLRQHILGTAMQHNGLYQLNLRDHCTMAVQDIPDLWHCRLGHLSRRSMKPLQDGQATGIPSDAITKTDCATCLKGKQCRLFFSKLATKGSEDVLELVHSGICGPMQVVSVGGARYFLSFIDDFSRKSFVYFLKHKNEALPKFKDFIAMVERQTSKKVKCLQTDNGREYMNSMFAEFLARKGIRHERTIPETPQQNGVAKRVNRTLVEKARTMLIDANLSPDLCVEAMTPEEAWSGRKPNLAHLKVFGCLAMVHVPSGQRKKWDLKSKERIFVGYCETSKGTVKRKRCVKGRIDKSSSKSRRWRRSSNCMDFSRWIQIYLIHPKWTPIVMSPLYKVHHLREQSDSISYEEAVNRPDAKEWLKAINKELASHRENQSWEPAVLPPHKKAIKNKWVFKTKYKEDGMIEKRKARLVAKRYSQLQGIDCEDTFAPTLGYSSLRYLLSLAAKYNFGVCGVEQMDVYCRLRKSIYGLKQASRACYGMLDGTLQSFRLNRLKNEPCIYFLWKNNNFLTVDVYVDDLLILSNNESSKNELKTALCERFKMKDLVKVHWCLGIRIIMSDCKGVKTPLEPNQVLSNAMMLRSDGETKRMHTIPYREAVGCLVYLSQSCEPDICQAVGIYTKSAKLVYKRTENALTVYSDADAGNDRDDRRSISGRVVCHSGAVIAWSSKKQRTIALSKTEAEYMALSHAHKKPHGIRSSLIELEKVTSKPTLLCSNSGAVSISTGQSSSAKTSHIDIRHHFVKEKNTRRPYSESSGCSCEVNWDGSVKWECWKSRRHPHIPNY</sequence>
<evidence type="ECO:0000256" key="17">
    <source>
        <dbReference type="ARBA" id="ARBA00023268"/>
    </source>
</evidence>
<reference evidence="21 22" key="1">
    <citation type="submission" date="2015-01" db="EMBL/GenBank/DDBJ databases">
        <title>Evolution of Trichinella species and genotypes.</title>
        <authorList>
            <person name="Korhonen P.K."/>
            <person name="Edoardo P."/>
            <person name="Giuseppe L.R."/>
            <person name="Gasser R.B."/>
        </authorList>
    </citation>
    <scope>NUCLEOTIDE SEQUENCE [LARGE SCALE GENOMIC DNA]</scope>
    <source>
        <strain evidence="21">ISS2496</strain>
    </source>
</reference>
<dbReference type="GO" id="GO:0015074">
    <property type="term" value="P:DNA integration"/>
    <property type="evidence" value="ECO:0007669"/>
    <property type="project" value="UniProtKB-KW"/>
</dbReference>
<dbReference type="InterPro" id="IPR036875">
    <property type="entry name" value="Znf_CCHC_sf"/>
</dbReference>
<dbReference type="Pfam" id="PF25597">
    <property type="entry name" value="SH3_retrovirus"/>
    <property type="match status" value="1"/>
</dbReference>
<evidence type="ECO:0000256" key="3">
    <source>
        <dbReference type="ARBA" id="ARBA00022670"/>
    </source>
</evidence>
<dbReference type="GO" id="GO:0004519">
    <property type="term" value="F:endonuclease activity"/>
    <property type="evidence" value="ECO:0007669"/>
    <property type="project" value="UniProtKB-KW"/>
</dbReference>
<keyword evidence="4" id="KW-0540">Nuclease</keyword>
<dbReference type="SUPFAM" id="SSF53098">
    <property type="entry name" value="Ribonuclease H-like"/>
    <property type="match status" value="1"/>
</dbReference>
<gene>
    <name evidence="21" type="ORF">T12_6972</name>
</gene>
<name>A0A0V1ACW9_9BILA</name>
<proteinExistence type="predicted"/>